<dbReference type="AlphaFoldDB" id="A0A0M3J191"/>
<reference evidence="4" key="1">
    <citation type="submission" date="2017-02" db="UniProtKB">
        <authorList>
            <consortium name="WormBaseParasite"/>
        </authorList>
    </citation>
    <scope>IDENTIFICATION</scope>
</reference>
<sequence>MSECTGRLYAITEDSLKLACSNMAFKECVERVCRKLLRLFRTDSSKPQMRDDKKRHYTAPTIARANAPQRQWQPNEQPGILYNNFSAPRANLSEYATSPRTQTMAPAPVPISAPAGAPTPLYQTHSFGTPSYQQTPPPRPQSQPHSQLYTNRTNTPQQPSPYAVQSSYRPPQPDTIIYQQVNICHFI</sequence>
<gene>
    <name evidence="2" type="ORF">ASIM_LOCUS1175</name>
</gene>
<name>A0A0M3J191_ANISI</name>
<organism evidence="4">
    <name type="scientific">Anisakis simplex</name>
    <name type="common">Herring worm</name>
    <dbReference type="NCBI Taxonomy" id="6269"/>
    <lineage>
        <taxon>Eukaryota</taxon>
        <taxon>Metazoa</taxon>
        <taxon>Ecdysozoa</taxon>
        <taxon>Nematoda</taxon>
        <taxon>Chromadorea</taxon>
        <taxon>Rhabditida</taxon>
        <taxon>Spirurina</taxon>
        <taxon>Ascaridomorpha</taxon>
        <taxon>Ascaridoidea</taxon>
        <taxon>Anisakidae</taxon>
        <taxon>Anisakis</taxon>
        <taxon>Anisakis simplex complex</taxon>
    </lineage>
</organism>
<reference evidence="2 3" key="2">
    <citation type="submission" date="2018-11" db="EMBL/GenBank/DDBJ databases">
        <authorList>
            <consortium name="Pathogen Informatics"/>
        </authorList>
    </citation>
    <scope>NUCLEOTIDE SEQUENCE [LARGE SCALE GENOMIC DNA]</scope>
</reference>
<feature type="compositionally biased region" description="Polar residues" evidence="1">
    <location>
        <begin position="148"/>
        <end position="157"/>
    </location>
</feature>
<dbReference type="WBParaSite" id="ASIM_0000128601-mRNA-1">
    <property type="protein sequence ID" value="ASIM_0000128601-mRNA-1"/>
    <property type="gene ID" value="ASIM_0000128601"/>
</dbReference>
<evidence type="ECO:0000313" key="3">
    <source>
        <dbReference type="Proteomes" id="UP000267096"/>
    </source>
</evidence>
<dbReference type="EMBL" id="UYRR01001122">
    <property type="protein sequence ID" value="VDK18489.1"/>
    <property type="molecule type" value="Genomic_DNA"/>
</dbReference>
<keyword evidence="3" id="KW-1185">Reference proteome</keyword>
<proteinExistence type="predicted"/>
<feature type="region of interest" description="Disordered" evidence="1">
    <location>
        <begin position="99"/>
        <end position="171"/>
    </location>
</feature>
<evidence type="ECO:0000313" key="4">
    <source>
        <dbReference type="WBParaSite" id="ASIM_0000128601-mRNA-1"/>
    </source>
</evidence>
<accession>A0A0M3J191</accession>
<evidence type="ECO:0000313" key="2">
    <source>
        <dbReference type="EMBL" id="VDK18489.1"/>
    </source>
</evidence>
<dbReference type="Proteomes" id="UP000267096">
    <property type="component" value="Unassembled WGS sequence"/>
</dbReference>
<evidence type="ECO:0000256" key="1">
    <source>
        <dbReference type="SAM" id="MobiDB-lite"/>
    </source>
</evidence>
<dbReference type="OrthoDB" id="10639411at2759"/>
<protein>
    <submittedName>
        <fullName evidence="4">Velvet domain-containing protein</fullName>
    </submittedName>
</protein>